<dbReference type="Proteomes" id="UP000192596">
    <property type="component" value="Unassembled WGS sequence"/>
</dbReference>
<keyword evidence="11" id="KW-1185">Reference proteome</keyword>
<comment type="similarity">
    <text evidence="3">Belongs to the WHI5/NRM1 family.</text>
</comment>
<comment type="caution">
    <text evidence="10">The sequence shown here is derived from an EMBL/GenBank/DDBJ whole genome shotgun (WGS) entry which is preliminary data.</text>
</comment>
<evidence type="ECO:0000256" key="2">
    <source>
        <dbReference type="ARBA" id="ARBA00004496"/>
    </source>
</evidence>
<feature type="region of interest" description="Disordered" evidence="9">
    <location>
        <begin position="176"/>
        <end position="241"/>
    </location>
</feature>
<gene>
    <name evidence="10" type="ORF">B0A48_12738</name>
</gene>
<dbReference type="InParanoid" id="A0A1V8SRS1"/>
<feature type="compositionally biased region" description="Polar residues" evidence="9">
    <location>
        <begin position="353"/>
        <end position="363"/>
    </location>
</feature>
<dbReference type="PANTHER" id="PTHR40468:SF1">
    <property type="entry name" value="TOPOISOMERASE I DAMAGE AFFECTED PROTEIN 11"/>
    <property type="match status" value="1"/>
</dbReference>
<feature type="region of interest" description="Disordered" evidence="9">
    <location>
        <begin position="54"/>
        <end position="101"/>
    </location>
</feature>
<evidence type="ECO:0000313" key="10">
    <source>
        <dbReference type="EMBL" id="OQO01701.1"/>
    </source>
</evidence>
<evidence type="ECO:0000256" key="9">
    <source>
        <dbReference type="SAM" id="MobiDB-lite"/>
    </source>
</evidence>
<feature type="region of interest" description="Disordered" evidence="9">
    <location>
        <begin position="349"/>
        <end position="378"/>
    </location>
</feature>
<keyword evidence="5" id="KW-0678">Repressor</keyword>
<feature type="region of interest" description="Disordered" evidence="9">
    <location>
        <begin position="125"/>
        <end position="162"/>
    </location>
</feature>
<dbReference type="Pfam" id="PF08528">
    <property type="entry name" value="Whi5"/>
    <property type="match status" value="1"/>
</dbReference>
<dbReference type="GO" id="GO:0005737">
    <property type="term" value="C:cytoplasm"/>
    <property type="evidence" value="ECO:0007669"/>
    <property type="project" value="UniProtKB-SubCell"/>
</dbReference>
<evidence type="ECO:0000256" key="5">
    <source>
        <dbReference type="ARBA" id="ARBA00022491"/>
    </source>
</evidence>
<dbReference type="GO" id="GO:0005634">
    <property type="term" value="C:nucleus"/>
    <property type="evidence" value="ECO:0007669"/>
    <property type="project" value="UniProtKB-SubCell"/>
</dbReference>
<evidence type="ECO:0000256" key="8">
    <source>
        <dbReference type="ARBA" id="ARBA00023242"/>
    </source>
</evidence>
<sequence>MAATFQPERPEEVANKVLRRAQVSKMTRALQDRLALANVKIQNGWENMSLDAIEPQVDSKMRKKRPASSIDTTSDTASTTSSRMHSSSGMDSSPLTAPMFSDELPNGYSSVKRVRPADLVKFDSSGSVTGRRTRIASRSQDWKKTHSLPESSPINHAKHARFPSNNVSTLSFISEASTVGDNSPPSPDFSEEDDADLPVHSFGVNTSTRINSSPPRTPPPQDRRIRRSKGHNVSWSRTPKTGEEGADLLIYLATSPSGANSKTVKAIQPQPPSTPPHKSTPLPSSHMTPGMTGNGFLGFGPNTPGTNFNFADFVNVTPSPAQGAWQRTPVAGGRTPSAAKEARRRLNFENLMPPTSSPNLTRKGQTDGLGMELGGSLR</sequence>
<accession>A0A1V8SRS1</accession>
<keyword evidence="8" id="KW-0539">Nucleus</keyword>
<dbReference type="InterPro" id="IPR013734">
    <property type="entry name" value="TF_Nrm1/Whi5"/>
</dbReference>
<evidence type="ECO:0000256" key="4">
    <source>
        <dbReference type="ARBA" id="ARBA00022490"/>
    </source>
</evidence>
<comment type="subcellular location">
    <subcellularLocation>
        <location evidence="2">Cytoplasm</location>
    </subcellularLocation>
    <subcellularLocation>
        <location evidence="1">Nucleus</location>
    </subcellularLocation>
</comment>
<evidence type="ECO:0000313" key="11">
    <source>
        <dbReference type="Proteomes" id="UP000192596"/>
    </source>
</evidence>
<feature type="region of interest" description="Disordered" evidence="9">
    <location>
        <begin position="321"/>
        <end position="340"/>
    </location>
</feature>
<feature type="compositionally biased region" description="Polar residues" evidence="9">
    <location>
        <begin position="203"/>
        <end position="214"/>
    </location>
</feature>
<feature type="compositionally biased region" description="Low complexity" evidence="9">
    <location>
        <begin position="67"/>
        <end position="93"/>
    </location>
</feature>
<keyword evidence="6" id="KW-0805">Transcription regulation</keyword>
<dbReference type="PANTHER" id="PTHR40468">
    <property type="entry name" value="YALI0A15257P"/>
    <property type="match status" value="1"/>
</dbReference>
<evidence type="ECO:0000256" key="3">
    <source>
        <dbReference type="ARBA" id="ARBA00006922"/>
    </source>
</evidence>
<feature type="region of interest" description="Disordered" evidence="9">
    <location>
        <begin position="260"/>
        <end position="290"/>
    </location>
</feature>
<name>A0A1V8SRS1_9PEZI</name>
<dbReference type="AlphaFoldDB" id="A0A1V8SRS1"/>
<dbReference type="STRING" id="1507870.A0A1V8SRS1"/>
<dbReference type="EMBL" id="NAJO01000030">
    <property type="protein sequence ID" value="OQO01701.1"/>
    <property type="molecule type" value="Genomic_DNA"/>
</dbReference>
<dbReference type="OrthoDB" id="2163387at2759"/>
<keyword evidence="4" id="KW-0963">Cytoplasm</keyword>
<protein>
    <submittedName>
        <fullName evidence="10">Uncharacterized protein</fullName>
    </submittedName>
</protein>
<organism evidence="10 11">
    <name type="scientific">Cryoendolithus antarcticus</name>
    <dbReference type="NCBI Taxonomy" id="1507870"/>
    <lineage>
        <taxon>Eukaryota</taxon>
        <taxon>Fungi</taxon>
        <taxon>Dikarya</taxon>
        <taxon>Ascomycota</taxon>
        <taxon>Pezizomycotina</taxon>
        <taxon>Dothideomycetes</taxon>
        <taxon>Dothideomycetidae</taxon>
        <taxon>Cladosporiales</taxon>
        <taxon>Cladosporiaceae</taxon>
        <taxon>Cryoendolithus</taxon>
    </lineage>
</organism>
<evidence type="ECO:0000256" key="7">
    <source>
        <dbReference type="ARBA" id="ARBA00023163"/>
    </source>
</evidence>
<reference evidence="11" key="1">
    <citation type="submission" date="2017-03" db="EMBL/GenBank/DDBJ databases">
        <title>Genomes of endolithic fungi from Antarctica.</title>
        <authorList>
            <person name="Coleine C."/>
            <person name="Masonjones S."/>
            <person name="Stajich J.E."/>
        </authorList>
    </citation>
    <scope>NUCLEOTIDE SEQUENCE [LARGE SCALE GENOMIC DNA]</scope>
    <source>
        <strain evidence="11">CCFEE 5527</strain>
    </source>
</reference>
<keyword evidence="7" id="KW-0804">Transcription</keyword>
<proteinExistence type="inferred from homology"/>
<evidence type="ECO:0000256" key="1">
    <source>
        <dbReference type="ARBA" id="ARBA00004123"/>
    </source>
</evidence>
<evidence type="ECO:0000256" key="6">
    <source>
        <dbReference type="ARBA" id="ARBA00023015"/>
    </source>
</evidence>